<dbReference type="InterPro" id="IPR023213">
    <property type="entry name" value="CAT-like_dom_sf"/>
</dbReference>
<dbReference type="GO" id="GO:0016747">
    <property type="term" value="F:acyltransferase activity, transferring groups other than amino-acyl groups"/>
    <property type="evidence" value="ECO:0007669"/>
    <property type="project" value="TreeGrafter"/>
</dbReference>
<dbReference type="PANTHER" id="PTHR31642:SF11">
    <property type="entry name" value="SHIKIMATE O-HYDROXYCINNAMOYLTRANSFERASE"/>
    <property type="match status" value="1"/>
</dbReference>
<keyword evidence="1" id="KW-0808">Transferase</keyword>
<feature type="region of interest" description="Disordered" evidence="3">
    <location>
        <begin position="250"/>
        <end position="281"/>
    </location>
</feature>
<dbReference type="AlphaFoldDB" id="A0AA39YDC1"/>
<evidence type="ECO:0000256" key="1">
    <source>
        <dbReference type="ARBA" id="ARBA00022679"/>
    </source>
</evidence>
<dbReference type="Proteomes" id="UP001175001">
    <property type="component" value="Unassembled WGS sequence"/>
</dbReference>
<dbReference type="InterPro" id="IPR050317">
    <property type="entry name" value="Plant_Fungal_Acyltransferase"/>
</dbReference>
<name>A0AA39YDC1_9PEZI</name>
<dbReference type="Gene3D" id="3.30.559.10">
    <property type="entry name" value="Chloramphenicol acetyltransferase-like domain"/>
    <property type="match status" value="2"/>
</dbReference>
<dbReference type="EMBL" id="JAUJDW010000035">
    <property type="protein sequence ID" value="KAK0650552.1"/>
    <property type="molecule type" value="Genomic_DNA"/>
</dbReference>
<gene>
    <name evidence="4" type="ORF">DIS24_g6741</name>
</gene>
<protein>
    <submittedName>
        <fullName evidence="4">Uncharacterized protein</fullName>
    </submittedName>
</protein>
<evidence type="ECO:0000256" key="3">
    <source>
        <dbReference type="SAM" id="MobiDB-lite"/>
    </source>
</evidence>
<evidence type="ECO:0000256" key="2">
    <source>
        <dbReference type="ARBA" id="ARBA00023315"/>
    </source>
</evidence>
<keyword evidence="5" id="KW-1185">Reference proteome</keyword>
<reference evidence="4" key="1">
    <citation type="submission" date="2023-06" db="EMBL/GenBank/DDBJ databases">
        <title>Multi-omics analyses reveal the molecular pathogenesis toolkit of Lasiodiplodia hormozganensis, a cross-kingdom pathogen.</title>
        <authorList>
            <person name="Felix C."/>
            <person name="Meneses R."/>
            <person name="Goncalves M.F.M."/>
            <person name="Tilleman L."/>
            <person name="Duarte A.S."/>
            <person name="Jorrin-Novo J.V."/>
            <person name="Van De Peer Y."/>
            <person name="Deforce D."/>
            <person name="Van Nieuwerburgh F."/>
            <person name="Esteves A.C."/>
            <person name="Alves A."/>
        </authorList>
    </citation>
    <scope>NUCLEOTIDE SEQUENCE</scope>
    <source>
        <strain evidence="4">CBS 339.90</strain>
    </source>
</reference>
<dbReference type="Pfam" id="PF02458">
    <property type="entry name" value="Transferase"/>
    <property type="match status" value="1"/>
</dbReference>
<feature type="compositionally biased region" description="Pro residues" evidence="3">
    <location>
        <begin position="268"/>
        <end position="277"/>
    </location>
</feature>
<accession>A0AA39YDC1</accession>
<evidence type="ECO:0000313" key="4">
    <source>
        <dbReference type="EMBL" id="KAK0650552.1"/>
    </source>
</evidence>
<proteinExistence type="predicted"/>
<comment type="caution">
    <text evidence="4">The sequence shown here is derived from an EMBL/GenBank/DDBJ whole genome shotgun (WGS) entry which is preliminary data.</text>
</comment>
<sequence length="514" mass="56028">MTSKSIPHHVAITTTHTVQCADPSSLSKIPSSMKLGALDQQVFPIIPVAVVFVYDADKKSPGDTIAVDKLQTALSHLLDYYPHLTGRLHIDSATGTRSIDRLGSGMHLHVAQCSSRLDALPSHGSRLTLLDLPDGGNALLAPYEPTLEAVCSDRTPILSVQHTRFACGSVALGLRVLHTVVDSDAFFQLARDLAEVYRSADGGSTLANPPPLEGYLADKLDDGMAPEEREEALKFKPTLFFAEEAGKEAAAAAPEQTVKKEKKGESAPSPPPPPPPVTGRTMRFTSAQLARLKAAAKDTADAENGWVSTYDALSALVWTRTHHARVQLKKSTMRNGEDNDDEQLPSRDYLTSVNYRSRLNLPPRYPFNAVYAPYTTLPHDTLVGPDPDASLRAAARAVHALTRSVGPDEAAATARWMAAQPDKRRIQWGFNGGYGSTMISAWNKFDVYVGTDFEEGRSPVLVAPPFTPISLADGLGYYLPTEEQQDGGIDFYLALSEPVWGVLEEDEVWLRYRR</sequence>
<dbReference type="PANTHER" id="PTHR31642">
    <property type="entry name" value="TRICHOTHECENE 3-O-ACETYLTRANSFERASE"/>
    <property type="match status" value="1"/>
</dbReference>
<keyword evidence="2" id="KW-0012">Acyltransferase</keyword>
<organism evidence="4 5">
    <name type="scientific">Lasiodiplodia hormozganensis</name>
    <dbReference type="NCBI Taxonomy" id="869390"/>
    <lineage>
        <taxon>Eukaryota</taxon>
        <taxon>Fungi</taxon>
        <taxon>Dikarya</taxon>
        <taxon>Ascomycota</taxon>
        <taxon>Pezizomycotina</taxon>
        <taxon>Dothideomycetes</taxon>
        <taxon>Dothideomycetes incertae sedis</taxon>
        <taxon>Botryosphaeriales</taxon>
        <taxon>Botryosphaeriaceae</taxon>
        <taxon>Lasiodiplodia</taxon>
    </lineage>
</organism>
<evidence type="ECO:0000313" key="5">
    <source>
        <dbReference type="Proteomes" id="UP001175001"/>
    </source>
</evidence>